<dbReference type="GO" id="GO:0042450">
    <property type="term" value="P:L-arginine biosynthetic process via ornithine"/>
    <property type="evidence" value="ECO:0007669"/>
    <property type="project" value="UniProtKB-UniRule"/>
</dbReference>
<accession>A0A366KAI8</accession>
<comment type="subcellular location">
    <subcellularLocation>
        <location evidence="6">Cytoplasm</location>
    </subcellularLocation>
</comment>
<feature type="region of interest" description="Disordered" evidence="7">
    <location>
        <begin position="1"/>
        <end position="33"/>
    </location>
</feature>
<gene>
    <name evidence="6 10" type="primary">argH</name>
    <name evidence="10" type="ORF">CRD60_00365</name>
</gene>
<comment type="similarity">
    <text evidence="6">Belongs to the lyase 1 family. Argininosuccinate lyase subfamily.</text>
</comment>
<proteinExistence type="inferred from homology"/>
<comment type="pathway">
    <text evidence="1 6">Amino-acid biosynthesis; L-arginine biosynthesis; L-arginine from L-ornithine and carbamoyl phosphate: step 3/3.</text>
</comment>
<dbReference type="InterPro" id="IPR022761">
    <property type="entry name" value="Fumarate_lyase_N"/>
</dbReference>
<dbReference type="GO" id="GO:0004056">
    <property type="term" value="F:argininosuccinate lyase activity"/>
    <property type="evidence" value="ECO:0007669"/>
    <property type="project" value="UniProtKB-UniRule"/>
</dbReference>
<dbReference type="PROSITE" id="PS00163">
    <property type="entry name" value="FUMARATE_LYASES"/>
    <property type="match status" value="1"/>
</dbReference>
<dbReference type="FunFam" id="1.20.200.10:FF:000015">
    <property type="entry name" value="argininosuccinate lyase isoform X2"/>
    <property type="match status" value="1"/>
</dbReference>
<evidence type="ECO:0000256" key="3">
    <source>
        <dbReference type="ARBA" id="ARBA00022571"/>
    </source>
</evidence>
<dbReference type="InterPro" id="IPR009049">
    <property type="entry name" value="Argininosuccinate_lyase"/>
</dbReference>
<keyword evidence="5 6" id="KW-0456">Lyase</keyword>
<dbReference type="EC" id="4.3.2.1" evidence="2 6"/>
<dbReference type="EMBL" id="PDCG01000001">
    <property type="protein sequence ID" value="RBP98367.1"/>
    <property type="molecule type" value="Genomic_DNA"/>
</dbReference>
<dbReference type="GO" id="GO:0005829">
    <property type="term" value="C:cytosol"/>
    <property type="evidence" value="ECO:0007669"/>
    <property type="project" value="TreeGrafter"/>
</dbReference>
<dbReference type="HAMAP" id="MF_00006">
    <property type="entry name" value="Arg_succ_lyase"/>
    <property type="match status" value="1"/>
</dbReference>
<keyword evidence="6" id="KW-0963">Cytoplasm</keyword>
<dbReference type="PRINTS" id="PR00149">
    <property type="entry name" value="FUMRATELYASE"/>
</dbReference>
<feature type="domain" description="Fumarate lyase N-terminal" evidence="8">
    <location>
        <begin position="24"/>
        <end position="318"/>
    </location>
</feature>
<dbReference type="NCBIfam" id="TIGR00838">
    <property type="entry name" value="argH"/>
    <property type="match status" value="1"/>
</dbReference>
<dbReference type="InterPro" id="IPR024083">
    <property type="entry name" value="Fumarase/histidase_N"/>
</dbReference>
<name>A0A366KAI8_9BIFI</name>
<dbReference type="Proteomes" id="UP000252530">
    <property type="component" value="Unassembled WGS sequence"/>
</dbReference>
<keyword evidence="4 6" id="KW-0028">Amino-acid biosynthesis</keyword>
<dbReference type="Gene3D" id="1.10.275.10">
    <property type="entry name" value="Fumarase/aspartase (N-terminal domain)"/>
    <property type="match status" value="1"/>
</dbReference>
<dbReference type="OrthoDB" id="9769623at2"/>
<dbReference type="InterPro" id="IPR008948">
    <property type="entry name" value="L-Aspartase-like"/>
</dbReference>
<dbReference type="AlphaFoldDB" id="A0A366KAI8"/>
<dbReference type="FunFam" id="1.10.40.30:FF:000001">
    <property type="entry name" value="Argininosuccinate lyase"/>
    <property type="match status" value="1"/>
</dbReference>
<dbReference type="CDD" id="cd01359">
    <property type="entry name" value="Argininosuccinate_lyase"/>
    <property type="match status" value="1"/>
</dbReference>
<feature type="domain" description="Argininosuccinate lyase C-terminal" evidence="9">
    <location>
        <begin position="381"/>
        <end position="453"/>
    </location>
</feature>
<evidence type="ECO:0000313" key="10">
    <source>
        <dbReference type="EMBL" id="RBP98367.1"/>
    </source>
</evidence>
<organism evidence="10 11">
    <name type="scientific">Bifidobacterium aemilianum</name>
    <dbReference type="NCBI Taxonomy" id="2493120"/>
    <lineage>
        <taxon>Bacteria</taxon>
        <taxon>Bacillati</taxon>
        <taxon>Actinomycetota</taxon>
        <taxon>Actinomycetes</taxon>
        <taxon>Bifidobacteriales</taxon>
        <taxon>Bifidobacteriaceae</taxon>
        <taxon>Bifidobacterium</taxon>
    </lineage>
</organism>
<dbReference type="PRINTS" id="PR00145">
    <property type="entry name" value="ARGSUCLYASE"/>
</dbReference>
<feature type="compositionally biased region" description="Polar residues" evidence="7">
    <location>
        <begin position="1"/>
        <end position="10"/>
    </location>
</feature>
<dbReference type="PANTHER" id="PTHR43814">
    <property type="entry name" value="ARGININOSUCCINATE LYASE"/>
    <property type="match status" value="1"/>
</dbReference>
<evidence type="ECO:0000256" key="7">
    <source>
        <dbReference type="SAM" id="MobiDB-lite"/>
    </source>
</evidence>
<dbReference type="Pfam" id="PF14698">
    <property type="entry name" value="ASL_C2"/>
    <property type="match status" value="1"/>
</dbReference>
<dbReference type="UniPathway" id="UPA00068">
    <property type="reaction ID" value="UER00114"/>
</dbReference>
<protein>
    <recommendedName>
        <fullName evidence="2 6">Argininosuccinate lyase</fullName>
        <shortName evidence="6">ASAL</shortName>
        <ecNumber evidence="2 6">4.3.2.1</ecNumber>
    </recommendedName>
    <alternativeName>
        <fullName evidence="6">Arginosuccinase</fullName>
    </alternativeName>
</protein>
<evidence type="ECO:0000256" key="1">
    <source>
        <dbReference type="ARBA" id="ARBA00004941"/>
    </source>
</evidence>
<comment type="catalytic activity">
    <reaction evidence="6">
        <text>2-(N(omega)-L-arginino)succinate = fumarate + L-arginine</text>
        <dbReference type="Rhea" id="RHEA:24020"/>
        <dbReference type="ChEBI" id="CHEBI:29806"/>
        <dbReference type="ChEBI" id="CHEBI:32682"/>
        <dbReference type="ChEBI" id="CHEBI:57472"/>
        <dbReference type="EC" id="4.3.2.1"/>
    </reaction>
</comment>
<dbReference type="Gene3D" id="1.10.40.30">
    <property type="entry name" value="Fumarase/aspartase (C-terminal domain)"/>
    <property type="match status" value="1"/>
</dbReference>
<evidence type="ECO:0000256" key="5">
    <source>
        <dbReference type="ARBA" id="ARBA00023239"/>
    </source>
</evidence>
<keyword evidence="11" id="KW-1185">Reference proteome</keyword>
<dbReference type="RefSeq" id="WP_113859345.1">
    <property type="nucleotide sequence ID" value="NZ_PDCG01000001.1"/>
</dbReference>
<reference evidence="10 11" key="1">
    <citation type="submission" date="2017-10" db="EMBL/GenBank/DDBJ databases">
        <title>Bifidobacterium xylocopum sp. nov. and Bifidobacterium aemilianum sp. nov., from the carpenter bee (Xylocopa violacea) digestive tract.</title>
        <authorList>
            <person name="Alberoni D."/>
            <person name="Baffoni L."/>
            <person name="Di Gioia D."/>
            <person name="Gaggia F."/>
            <person name="Biavati B."/>
        </authorList>
    </citation>
    <scope>NUCLEOTIDE SEQUENCE [LARGE SCALE GENOMIC DNA]</scope>
    <source>
        <strain evidence="10 11">XV10</strain>
    </source>
</reference>
<keyword evidence="3 6" id="KW-0055">Arginine biosynthesis</keyword>
<dbReference type="Pfam" id="PF00206">
    <property type="entry name" value="Lyase_1"/>
    <property type="match status" value="1"/>
</dbReference>
<dbReference type="SUPFAM" id="SSF48557">
    <property type="entry name" value="L-aspartase-like"/>
    <property type="match status" value="1"/>
</dbReference>
<evidence type="ECO:0000256" key="4">
    <source>
        <dbReference type="ARBA" id="ARBA00022605"/>
    </source>
</evidence>
<dbReference type="InterPro" id="IPR020557">
    <property type="entry name" value="Fumarate_lyase_CS"/>
</dbReference>
<dbReference type="Gene3D" id="1.20.200.10">
    <property type="entry name" value="Fumarase/aspartase (Central domain)"/>
    <property type="match status" value="1"/>
</dbReference>
<sequence>MSTGQEQQGSDLGEEGRLALWGGRFKSGPSPELEALSKSTQFDWRLADDDIAGSRAHARALGRAGLLSPEELQGMEDALDQLQAQVDSGAFTPDAADEDEATALERGLIAIAGDDLGGKLRAGRSRNDQIAALIRIWLRRKSRTLATELLGLVQALITQAKDAGNTVMPGRTHMQHAQPVLLAHQLMAHVWPLLRDVERLWDWDRRADSSPYGSGALAGNTLGLDPVAVAKELGFSRVTENSIDGTASRDTAAEFAFVAAMAGVDLSRLSEEIIIWNTQEFAFVRLDDAYSTGSSIMPQKKNPDIAELARGKSGRLIGDLTGLLTTLKGLPTAYARDLQEDKEAVFDQVDTLLTVLPAFTGMVRTLTFDQDRLEAQAPTGFALATDIAEWLVKQGVPFRHAHELSGACVQIAEGRGVELWDLSDQDFQEAFKDFLAADLAPQVRQVLSTQGSIQARQGQGGTAPERVTEQIAQALDEVRSLTSFAGSSSDGPAYKATGSLN</sequence>
<evidence type="ECO:0000313" key="11">
    <source>
        <dbReference type="Proteomes" id="UP000252530"/>
    </source>
</evidence>
<evidence type="ECO:0000259" key="8">
    <source>
        <dbReference type="Pfam" id="PF00206"/>
    </source>
</evidence>
<comment type="caution">
    <text evidence="10">The sequence shown here is derived from an EMBL/GenBank/DDBJ whole genome shotgun (WGS) entry which is preliminary data.</text>
</comment>
<evidence type="ECO:0000259" key="9">
    <source>
        <dbReference type="Pfam" id="PF14698"/>
    </source>
</evidence>
<dbReference type="InterPro" id="IPR029419">
    <property type="entry name" value="Arg_succ_lyase_C"/>
</dbReference>
<dbReference type="PANTHER" id="PTHR43814:SF1">
    <property type="entry name" value="ARGININOSUCCINATE LYASE"/>
    <property type="match status" value="1"/>
</dbReference>
<evidence type="ECO:0000256" key="2">
    <source>
        <dbReference type="ARBA" id="ARBA00012338"/>
    </source>
</evidence>
<dbReference type="InterPro" id="IPR000362">
    <property type="entry name" value="Fumarate_lyase_fam"/>
</dbReference>
<evidence type="ECO:0000256" key="6">
    <source>
        <dbReference type="HAMAP-Rule" id="MF_00006"/>
    </source>
</evidence>